<protein>
    <submittedName>
        <fullName evidence="1">Uncharacterized protein</fullName>
    </submittedName>
</protein>
<evidence type="ECO:0000313" key="1">
    <source>
        <dbReference type="EMBL" id="CAD7251967.1"/>
    </source>
</evidence>
<proteinExistence type="predicted"/>
<dbReference type="EMBL" id="CAJPEV010003983">
    <property type="protein sequence ID" value="CAG0900939.1"/>
    <property type="molecule type" value="Genomic_DNA"/>
</dbReference>
<evidence type="ECO:0000313" key="2">
    <source>
        <dbReference type="Proteomes" id="UP000677054"/>
    </source>
</evidence>
<accession>A0A7R9ADF7</accession>
<name>A0A7R9ADF7_9CRUS</name>
<keyword evidence="2" id="KW-1185">Reference proteome</keyword>
<organism evidence="1">
    <name type="scientific">Darwinula stevensoni</name>
    <dbReference type="NCBI Taxonomy" id="69355"/>
    <lineage>
        <taxon>Eukaryota</taxon>
        <taxon>Metazoa</taxon>
        <taxon>Ecdysozoa</taxon>
        <taxon>Arthropoda</taxon>
        <taxon>Crustacea</taxon>
        <taxon>Oligostraca</taxon>
        <taxon>Ostracoda</taxon>
        <taxon>Podocopa</taxon>
        <taxon>Podocopida</taxon>
        <taxon>Darwinulocopina</taxon>
        <taxon>Darwinuloidea</taxon>
        <taxon>Darwinulidae</taxon>
        <taxon>Darwinula</taxon>
    </lineage>
</organism>
<sequence>MPNLVETVAPHHRAKRRFPALLEAGNRIQAPDPDLTPSSNRTVMGCPNPRDRDLGVPTQGTVIWVSQPDGP</sequence>
<gene>
    <name evidence="1" type="ORF">DSTB1V02_LOCUS11728</name>
</gene>
<dbReference type="Proteomes" id="UP000677054">
    <property type="component" value="Unassembled WGS sequence"/>
</dbReference>
<dbReference type="EMBL" id="LR903500">
    <property type="protein sequence ID" value="CAD7251967.1"/>
    <property type="molecule type" value="Genomic_DNA"/>
</dbReference>
<reference evidence="1" key="1">
    <citation type="submission" date="2020-11" db="EMBL/GenBank/DDBJ databases">
        <authorList>
            <person name="Tran Van P."/>
        </authorList>
    </citation>
    <scope>NUCLEOTIDE SEQUENCE</scope>
</reference>
<dbReference type="AlphaFoldDB" id="A0A7R9ADF7"/>